<sequence>MVARALHLVRHGEVHNPAAVVYERLPDFRLSERGRAMAAATADWLADKPVHRLIASPLLRTQQSAQPIADTFGLPIEPDERVIEAGNRFAGRNVRESVRRDPRELALFRNPLRPSWGEAFVDVRDRMRLAVLEALRAGDPAHDVVIVSHQLPIWMVHRSVIGAPLAHDPRRRRCALSSVTTFAIRQGRVVETGYEDPAGALRIGAVDQGAT</sequence>
<dbReference type="InterPro" id="IPR029033">
    <property type="entry name" value="His_PPase_superfam"/>
</dbReference>
<dbReference type="SUPFAM" id="SSF53254">
    <property type="entry name" value="Phosphoglycerate mutase-like"/>
    <property type="match status" value="1"/>
</dbReference>
<dbReference type="InterPro" id="IPR013078">
    <property type="entry name" value="His_Pase_superF_clade-1"/>
</dbReference>
<organism evidence="1 2">
    <name type="scientific">Amnibacterium soli</name>
    <dbReference type="NCBI Taxonomy" id="1282736"/>
    <lineage>
        <taxon>Bacteria</taxon>
        <taxon>Bacillati</taxon>
        <taxon>Actinomycetota</taxon>
        <taxon>Actinomycetes</taxon>
        <taxon>Micrococcales</taxon>
        <taxon>Microbacteriaceae</taxon>
        <taxon>Amnibacterium</taxon>
    </lineage>
</organism>
<dbReference type="SMART" id="SM00855">
    <property type="entry name" value="PGAM"/>
    <property type="match status" value="1"/>
</dbReference>
<name>A0ABP8ZGN5_9MICO</name>
<dbReference type="CDD" id="cd07067">
    <property type="entry name" value="HP_PGM_like"/>
    <property type="match status" value="1"/>
</dbReference>
<evidence type="ECO:0000313" key="1">
    <source>
        <dbReference type="EMBL" id="GAA4756281.1"/>
    </source>
</evidence>
<comment type="caution">
    <text evidence="1">The sequence shown here is derived from an EMBL/GenBank/DDBJ whole genome shotgun (WGS) entry which is preliminary data.</text>
</comment>
<dbReference type="Pfam" id="PF00300">
    <property type="entry name" value="His_Phos_1"/>
    <property type="match status" value="1"/>
</dbReference>
<reference evidence="2" key="1">
    <citation type="journal article" date="2019" name="Int. J. Syst. Evol. Microbiol.">
        <title>The Global Catalogue of Microorganisms (GCM) 10K type strain sequencing project: providing services to taxonomists for standard genome sequencing and annotation.</title>
        <authorList>
            <consortium name="The Broad Institute Genomics Platform"/>
            <consortium name="The Broad Institute Genome Sequencing Center for Infectious Disease"/>
            <person name="Wu L."/>
            <person name="Ma J."/>
        </authorList>
    </citation>
    <scope>NUCLEOTIDE SEQUENCE [LARGE SCALE GENOMIC DNA]</scope>
    <source>
        <strain evidence="2">JCM 19015</strain>
    </source>
</reference>
<dbReference type="InterPro" id="IPR050275">
    <property type="entry name" value="PGM_Phosphatase"/>
</dbReference>
<dbReference type="PANTHER" id="PTHR48100">
    <property type="entry name" value="BROAD-SPECIFICITY PHOSPHATASE YOR283W-RELATED"/>
    <property type="match status" value="1"/>
</dbReference>
<gene>
    <name evidence="1" type="ORF">GCM10025783_32000</name>
</gene>
<proteinExistence type="predicted"/>
<protein>
    <submittedName>
        <fullName evidence="1">Histidine phosphatase family protein</fullName>
    </submittedName>
</protein>
<keyword evidence="2" id="KW-1185">Reference proteome</keyword>
<dbReference type="RefSeq" id="WP_345482351.1">
    <property type="nucleotide sequence ID" value="NZ_BAABLP010000009.1"/>
</dbReference>
<evidence type="ECO:0000313" key="2">
    <source>
        <dbReference type="Proteomes" id="UP001500121"/>
    </source>
</evidence>
<dbReference type="Proteomes" id="UP001500121">
    <property type="component" value="Unassembled WGS sequence"/>
</dbReference>
<accession>A0ABP8ZGN5</accession>
<dbReference type="PANTHER" id="PTHR48100:SF51">
    <property type="entry name" value="PHOSPHOGLYCERATE MUTASE"/>
    <property type="match status" value="1"/>
</dbReference>
<dbReference type="EMBL" id="BAABLP010000009">
    <property type="protein sequence ID" value="GAA4756281.1"/>
    <property type="molecule type" value="Genomic_DNA"/>
</dbReference>
<dbReference type="Gene3D" id="3.40.50.1240">
    <property type="entry name" value="Phosphoglycerate mutase-like"/>
    <property type="match status" value="1"/>
</dbReference>